<feature type="transmembrane region" description="Helical" evidence="2">
    <location>
        <begin position="103"/>
        <end position="125"/>
    </location>
</feature>
<feature type="transmembrane region" description="Helical" evidence="2">
    <location>
        <begin position="137"/>
        <end position="154"/>
    </location>
</feature>
<feature type="transmembrane region" description="Helical" evidence="2">
    <location>
        <begin position="64"/>
        <end position="83"/>
    </location>
</feature>
<comment type="similarity">
    <text evidence="1">Belongs to the NAD(P)-dependent epimerase/dehydratase family. SDR39U1 subfamily.</text>
</comment>
<keyword evidence="2" id="KW-0472">Membrane</keyword>
<evidence type="ECO:0000256" key="1">
    <source>
        <dbReference type="ARBA" id="ARBA00009353"/>
    </source>
</evidence>
<dbReference type="SUPFAM" id="SSF51735">
    <property type="entry name" value="NAD(P)-binding Rossmann-fold domains"/>
    <property type="match status" value="1"/>
</dbReference>
<dbReference type="RefSeq" id="WP_284100413.1">
    <property type="nucleotide sequence ID" value="NZ_JARRAF010000007.1"/>
</dbReference>
<dbReference type="NCBIfam" id="TIGR01777">
    <property type="entry name" value="yfcH"/>
    <property type="match status" value="1"/>
</dbReference>
<dbReference type="PANTHER" id="PTHR11092:SF0">
    <property type="entry name" value="EPIMERASE FAMILY PROTEIN SDR39U1"/>
    <property type="match status" value="1"/>
</dbReference>
<protein>
    <submittedName>
        <fullName evidence="5">TIGR01777 family oxidoreductase</fullName>
    </submittedName>
</protein>
<gene>
    <name evidence="5" type="ORF">PZA18_08635</name>
</gene>
<feature type="domain" description="DUF1731" evidence="4">
    <location>
        <begin position="428"/>
        <end position="473"/>
    </location>
</feature>
<dbReference type="PANTHER" id="PTHR11092">
    <property type="entry name" value="SUGAR NUCLEOTIDE EPIMERASE RELATED"/>
    <property type="match status" value="1"/>
</dbReference>
<proteinExistence type="inferred from homology"/>
<dbReference type="InterPro" id="IPR013549">
    <property type="entry name" value="DUF1731"/>
</dbReference>
<evidence type="ECO:0000259" key="3">
    <source>
        <dbReference type="Pfam" id="PF01370"/>
    </source>
</evidence>
<dbReference type="Gene3D" id="3.40.50.720">
    <property type="entry name" value="NAD(P)-binding Rossmann-like Domain"/>
    <property type="match status" value="1"/>
</dbReference>
<dbReference type="InterPro" id="IPR010099">
    <property type="entry name" value="SDR39U1"/>
</dbReference>
<feature type="domain" description="NAD-dependent epimerase/dehydratase" evidence="3">
    <location>
        <begin position="181"/>
        <end position="399"/>
    </location>
</feature>
<dbReference type="Pfam" id="PF08338">
    <property type="entry name" value="DUF1731"/>
    <property type="match status" value="1"/>
</dbReference>
<dbReference type="Pfam" id="PF01370">
    <property type="entry name" value="Epimerase"/>
    <property type="match status" value="1"/>
</dbReference>
<organism evidence="5 6">
    <name type="scientific">Parachitinimonas caeni</name>
    <dbReference type="NCBI Taxonomy" id="3031301"/>
    <lineage>
        <taxon>Bacteria</taxon>
        <taxon>Pseudomonadati</taxon>
        <taxon>Pseudomonadota</taxon>
        <taxon>Betaproteobacteria</taxon>
        <taxon>Neisseriales</taxon>
        <taxon>Chitinibacteraceae</taxon>
        <taxon>Parachitinimonas</taxon>
    </lineage>
</organism>
<dbReference type="EMBL" id="JARRAF010000007">
    <property type="protein sequence ID" value="MDK2124111.1"/>
    <property type="molecule type" value="Genomic_DNA"/>
</dbReference>
<dbReference type="InterPro" id="IPR001509">
    <property type="entry name" value="Epimerase_deHydtase"/>
</dbReference>
<keyword evidence="2" id="KW-1133">Transmembrane helix</keyword>
<dbReference type="InterPro" id="IPR036291">
    <property type="entry name" value="NAD(P)-bd_dom_sf"/>
</dbReference>
<keyword evidence="6" id="KW-1185">Reference proteome</keyword>
<name>A0ABT7DVM1_9NEIS</name>
<evidence type="ECO:0000313" key="6">
    <source>
        <dbReference type="Proteomes" id="UP001172778"/>
    </source>
</evidence>
<sequence>MSTAILYLLVVQGLLGAADVLINHELREGLPARASARTEQALHGVRELLYAVVFAGLAWFEWRGIWAALFGGVLLIEVVLTAWDFVEEDRTRRLSATERVMHLVLSMGGGAYVALLVPILLTWGQEANQLLRVDHGIASRLLSLLAIGVFAWGVRDLIAALQTHRTPTTPPLDFGPEPRHVLITGATGFIGSRLVNSLLAAGHRVTVLARQPLAASILFQGQVRAVATLEEIGDAERLDAIINLAGAPVIGPRWTPSRKATLLASRVVTTNAIGQLLRRLTHAPEVLINGSAIGYYGARGDEAISENGAPQNVFMSELCQRWEAAAQTASQGRCRLVIFRLGIVFGQGGALPKLLLPFRLRSGGRMGNGQQYMSWVHVEDVLAAFALAMRDTRLLGIYNLTAPESVRQAEFADVCARRFVGGRSWFHLPAFAFRSLLGEAATLFVEGQRVVPLKLLRHGFHFRYPTLVSALDAQLGHRRSPLPVTTAHQKAH</sequence>
<evidence type="ECO:0000259" key="4">
    <source>
        <dbReference type="Pfam" id="PF08338"/>
    </source>
</evidence>
<keyword evidence="2" id="KW-0812">Transmembrane</keyword>
<evidence type="ECO:0000313" key="5">
    <source>
        <dbReference type="EMBL" id="MDK2124111.1"/>
    </source>
</evidence>
<evidence type="ECO:0000256" key="2">
    <source>
        <dbReference type="SAM" id="Phobius"/>
    </source>
</evidence>
<comment type="caution">
    <text evidence="5">The sequence shown here is derived from an EMBL/GenBank/DDBJ whole genome shotgun (WGS) entry which is preliminary data.</text>
</comment>
<reference evidence="5" key="1">
    <citation type="submission" date="2023-03" db="EMBL/GenBank/DDBJ databases">
        <title>Chitinimonas shenzhenensis gen. nov., sp. nov., a novel member of family Burkholderiaceae isolated from activated sludge collected in Shen Zhen, China.</title>
        <authorList>
            <person name="Wang X."/>
        </authorList>
    </citation>
    <scope>NUCLEOTIDE SEQUENCE</scope>
    <source>
        <strain evidence="5">DQS-5</strain>
    </source>
</reference>
<accession>A0ABT7DVM1</accession>
<dbReference type="Proteomes" id="UP001172778">
    <property type="component" value="Unassembled WGS sequence"/>
</dbReference>